<evidence type="ECO:0000313" key="2">
    <source>
        <dbReference type="EMBL" id="QHT79663.1"/>
    </source>
</evidence>
<feature type="region of interest" description="Disordered" evidence="1">
    <location>
        <begin position="100"/>
        <end position="138"/>
    </location>
</feature>
<feature type="compositionally biased region" description="Basic and acidic residues" evidence="1">
    <location>
        <begin position="106"/>
        <end position="121"/>
    </location>
</feature>
<protein>
    <submittedName>
        <fullName evidence="2">Uncharacterized protein</fullName>
    </submittedName>
</protein>
<accession>A0A6C0HI23</accession>
<organism evidence="2">
    <name type="scientific">viral metagenome</name>
    <dbReference type="NCBI Taxonomy" id="1070528"/>
    <lineage>
        <taxon>unclassified sequences</taxon>
        <taxon>metagenomes</taxon>
        <taxon>organismal metagenomes</taxon>
    </lineage>
</organism>
<sequence>MAKKQITWLELVKQKLNARKAKGEHPSISDVATEAKKDWISIKAGTHALYEQGKSKFFGKKKTKKTQKVGKKNKKGTDVASILSHIKLCPKCKKTVKKALGKRMKKGGDEPVEEEQKRYVKEEEEVVEDNDEQLSQFA</sequence>
<feature type="compositionally biased region" description="Acidic residues" evidence="1">
    <location>
        <begin position="122"/>
        <end position="132"/>
    </location>
</feature>
<evidence type="ECO:0000256" key="1">
    <source>
        <dbReference type="SAM" id="MobiDB-lite"/>
    </source>
</evidence>
<dbReference type="EMBL" id="MN739951">
    <property type="protein sequence ID" value="QHT79663.1"/>
    <property type="molecule type" value="Genomic_DNA"/>
</dbReference>
<name>A0A6C0HI23_9ZZZZ</name>
<reference evidence="2" key="1">
    <citation type="journal article" date="2020" name="Nature">
        <title>Giant virus diversity and host interactions through global metagenomics.</title>
        <authorList>
            <person name="Schulz F."/>
            <person name="Roux S."/>
            <person name="Paez-Espino D."/>
            <person name="Jungbluth S."/>
            <person name="Walsh D.A."/>
            <person name="Denef V.J."/>
            <person name="McMahon K.D."/>
            <person name="Konstantinidis K.T."/>
            <person name="Eloe-Fadrosh E.A."/>
            <person name="Kyrpides N.C."/>
            <person name="Woyke T."/>
        </authorList>
    </citation>
    <scope>NUCLEOTIDE SEQUENCE</scope>
    <source>
        <strain evidence="2">GVMAG-M-3300023184-101</strain>
    </source>
</reference>
<proteinExistence type="predicted"/>
<dbReference type="AlphaFoldDB" id="A0A6C0HI23"/>